<evidence type="ECO:0000313" key="3">
    <source>
        <dbReference type="Proteomes" id="UP001281761"/>
    </source>
</evidence>
<sequence>MLTRHTHYHYATRAGFLCTTLSTTPKLRLQSTHPPNYSPFFPNVSHSIPSSTPISLTPPSSLPSPSPPLESNIPPDSIASQEYKTIFLKLGHNFLLLTADELDRRLTKDEVLLLLRANNAHNTIRGTRKIAAIFALHSIIHSPEGLAFPLQLSSNKTQNQGLIPDIVLMKDNEDHDTQTILPISVPEMSNVLTDRPIERKALTSLPFLPMSLIGKVKREESTGSTLFSHDSFQKCLPHKDREESFEDSLELDQDRDCVQPTASPDPFSPPQDGHGQLEEPQDFHGQTDDVETQLGDVMDKERFDDRTRGDGSVETDAKCSKPLFTHFPTALTHTAFPLSSPPTTFAQKPLENDTPSETLFQVSQSVPSTPSTPSSLPLNSPSPLRSSPHRARLSRPIPAQLPPLSLPPLSFGDVLGRRAQLLWKQSKFLQSNDKNGTHQHLSHSATLMRIQQSQNPHQPLRPGPVSLTPSPHVKQMIASTPFTSPFITNRSLPTTPKAFSSHIPHSIQTPSSLPSSHHTSLSSILSPIAFTQAGLPLSSLPVQRKHPRVGDELLLVVDEYASFFAENLEELVEIEEQHNVSFSRRINPNPPFLSVRVLSIEPAPTPAHPSQRIVTVVTHPSLASSTLDEPYHFVTSSTTLVLPLRDRLDSDGEFLIHPQNVDSALSHLSLIRTGSFILVPSPHDCDATSSNGKGTEMEWRLGIMLGCVKSEEEDVLHRAWFVLLFDTDPISVKCIEEILSTWLAHHSSFSETTNLSFISHLASLSSIQPSSSLLLISGWDFIPATAQNLQNWIEAHGGRMNQDITLSQFPIPFSVLPEPSIQLLDEIMESTVNPNRTQSESFSESVRIVLSFHPLASFFPYPSTPESESPNSSLSSHSSSTLFLAFVECENYVSSVMAQNAEEEVFQIAGKVMLSYLEEWKNIILNSTFQKDEKKNPRILVKDDDQTGRVSLTKQSPINEKHLFDKFYSNTSLWASEE</sequence>
<feature type="region of interest" description="Disordered" evidence="1">
    <location>
        <begin position="241"/>
        <end position="317"/>
    </location>
</feature>
<dbReference type="Proteomes" id="UP001281761">
    <property type="component" value="Unassembled WGS sequence"/>
</dbReference>
<feature type="compositionally biased region" description="Basic and acidic residues" evidence="1">
    <location>
        <begin position="275"/>
        <end position="287"/>
    </location>
</feature>
<feature type="region of interest" description="Disordered" evidence="1">
    <location>
        <begin position="361"/>
        <end position="400"/>
    </location>
</feature>
<feature type="compositionally biased region" description="Basic and acidic residues" evidence="1">
    <location>
        <begin position="297"/>
        <end position="317"/>
    </location>
</feature>
<organism evidence="2 3">
    <name type="scientific">Blattamonas nauphoetae</name>
    <dbReference type="NCBI Taxonomy" id="2049346"/>
    <lineage>
        <taxon>Eukaryota</taxon>
        <taxon>Metamonada</taxon>
        <taxon>Preaxostyla</taxon>
        <taxon>Oxymonadida</taxon>
        <taxon>Blattamonas</taxon>
    </lineage>
</organism>
<proteinExistence type="predicted"/>
<evidence type="ECO:0000256" key="1">
    <source>
        <dbReference type="SAM" id="MobiDB-lite"/>
    </source>
</evidence>
<name>A0ABQ9XQ24_9EUKA</name>
<dbReference type="EMBL" id="JARBJD010000105">
    <property type="protein sequence ID" value="KAK2952331.1"/>
    <property type="molecule type" value="Genomic_DNA"/>
</dbReference>
<accession>A0ABQ9XQ24</accession>
<protein>
    <submittedName>
        <fullName evidence="2">Uncharacterized protein</fullName>
    </submittedName>
</protein>
<feature type="region of interest" description="Disordered" evidence="1">
    <location>
        <begin position="51"/>
        <end position="74"/>
    </location>
</feature>
<feature type="compositionally biased region" description="Low complexity" evidence="1">
    <location>
        <begin position="363"/>
        <end position="386"/>
    </location>
</feature>
<evidence type="ECO:0000313" key="2">
    <source>
        <dbReference type="EMBL" id="KAK2952331.1"/>
    </source>
</evidence>
<gene>
    <name evidence="2" type="ORF">BLNAU_12741</name>
</gene>
<reference evidence="2 3" key="1">
    <citation type="journal article" date="2022" name="bioRxiv">
        <title>Genomics of Preaxostyla Flagellates Illuminates Evolutionary Transitions and the Path Towards Mitochondrial Loss.</title>
        <authorList>
            <person name="Novak L.V.F."/>
            <person name="Treitli S.C."/>
            <person name="Pyrih J."/>
            <person name="Halakuc P."/>
            <person name="Pipaliya S.V."/>
            <person name="Vacek V."/>
            <person name="Brzon O."/>
            <person name="Soukal P."/>
            <person name="Eme L."/>
            <person name="Dacks J.B."/>
            <person name="Karnkowska A."/>
            <person name="Elias M."/>
            <person name="Hampl V."/>
        </authorList>
    </citation>
    <scope>NUCLEOTIDE SEQUENCE [LARGE SCALE GENOMIC DNA]</scope>
    <source>
        <strain evidence="2">NAU3</strain>
        <tissue evidence="2">Gut</tissue>
    </source>
</reference>
<keyword evidence="3" id="KW-1185">Reference proteome</keyword>
<comment type="caution">
    <text evidence="2">The sequence shown here is derived from an EMBL/GenBank/DDBJ whole genome shotgun (WGS) entry which is preliminary data.</text>
</comment>